<dbReference type="GO" id="GO:0000981">
    <property type="term" value="F:DNA-binding transcription factor activity, RNA polymerase II-specific"/>
    <property type="evidence" value="ECO:0007669"/>
    <property type="project" value="TreeGrafter"/>
</dbReference>
<feature type="domain" description="C2H2-type" evidence="7">
    <location>
        <begin position="187"/>
        <end position="216"/>
    </location>
</feature>
<reference evidence="8" key="1">
    <citation type="submission" date="2020-05" db="EMBL/GenBank/DDBJ databases">
        <title>Phylogenomic resolution of chytrid fungi.</title>
        <authorList>
            <person name="Stajich J.E."/>
            <person name="Amses K."/>
            <person name="Simmons R."/>
            <person name="Seto K."/>
            <person name="Myers J."/>
            <person name="Bonds A."/>
            <person name="Quandt C.A."/>
            <person name="Barry K."/>
            <person name="Liu P."/>
            <person name="Grigoriev I."/>
            <person name="Longcore J.E."/>
            <person name="James T.Y."/>
        </authorList>
    </citation>
    <scope>NUCLEOTIDE SEQUENCE</scope>
    <source>
        <strain evidence="8">JEL0318</strain>
    </source>
</reference>
<evidence type="ECO:0000259" key="7">
    <source>
        <dbReference type="PROSITE" id="PS50157"/>
    </source>
</evidence>
<evidence type="ECO:0000256" key="4">
    <source>
        <dbReference type="ARBA" id="ARBA00022833"/>
    </source>
</evidence>
<protein>
    <recommendedName>
        <fullName evidence="7">C2H2-type domain-containing protein</fullName>
    </recommendedName>
</protein>
<evidence type="ECO:0000313" key="8">
    <source>
        <dbReference type="EMBL" id="KAJ3055662.1"/>
    </source>
</evidence>
<dbReference type="Pfam" id="PF00096">
    <property type="entry name" value="zf-C2H2"/>
    <property type="match status" value="2"/>
</dbReference>
<evidence type="ECO:0000256" key="2">
    <source>
        <dbReference type="ARBA" id="ARBA00022737"/>
    </source>
</evidence>
<name>A0AAD5SKN9_9FUNG</name>
<keyword evidence="9" id="KW-1185">Reference proteome</keyword>
<dbReference type="PROSITE" id="PS50157">
    <property type="entry name" value="ZINC_FINGER_C2H2_2"/>
    <property type="match status" value="2"/>
</dbReference>
<dbReference type="GO" id="GO:0000978">
    <property type="term" value="F:RNA polymerase II cis-regulatory region sequence-specific DNA binding"/>
    <property type="evidence" value="ECO:0007669"/>
    <property type="project" value="TreeGrafter"/>
</dbReference>
<dbReference type="Gene3D" id="3.30.160.60">
    <property type="entry name" value="Classic Zinc Finger"/>
    <property type="match status" value="2"/>
</dbReference>
<feature type="compositionally biased region" description="Low complexity" evidence="6">
    <location>
        <begin position="150"/>
        <end position="164"/>
    </location>
</feature>
<evidence type="ECO:0000256" key="5">
    <source>
        <dbReference type="PROSITE-ProRule" id="PRU00042"/>
    </source>
</evidence>
<keyword evidence="3 5" id="KW-0863">Zinc-finger</keyword>
<dbReference type="SMART" id="SM00355">
    <property type="entry name" value="ZnF_C2H2"/>
    <property type="match status" value="2"/>
</dbReference>
<organism evidence="8 9">
    <name type="scientific">Rhizophlyctis rosea</name>
    <dbReference type="NCBI Taxonomy" id="64517"/>
    <lineage>
        <taxon>Eukaryota</taxon>
        <taxon>Fungi</taxon>
        <taxon>Fungi incertae sedis</taxon>
        <taxon>Chytridiomycota</taxon>
        <taxon>Chytridiomycota incertae sedis</taxon>
        <taxon>Chytridiomycetes</taxon>
        <taxon>Rhizophlyctidales</taxon>
        <taxon>Rhizophlyctidaceae</taxon>
        <taxon>Rhizophlyctis</taxon>
    </lineage>
</organism>
<dbReference type="SUPFAM" id="SSF57667">
    <property type="entry name" value="beta-beta-alpha zinc fingers"/>
    <property type="match status" value="1"/>
</dbReference>
<dbReference type="FunFam" id="3.30.160.60:FF:000125">
    <property type="entry name" value="Putative zinc finger protein 143"/>
    <property type="match status" value="2"/>
</dbReference>
<sequence>MAATAVESPTMGEATPAAQYYDPAYTTQLFLKAQLDAFLVVAQLQANAQHAATAAPNAGLNAGLQYLSLLPTTAGYAKLLPTAAGSMIPTIPIPNLLTAPSGTILTSQANMPGMTMPPKITIIPSSMALSAPISFPSSSKTSRKSVNARSPSLSPSPSSASSMPELGAYMPVVPRRRRNSVPEGRVFACDHNGCDKTFMQLAHLKIHQRKHTGERPYVCNYPDCDKSFTQLGNLKTHERKHTGEKPFKSHQAKVHCADPATIAAAGNRKRSISPIVEEEECCGTIENVVVKRRRSSASLTPISVPPPSSPTPMEIEELESEEDEPIVRSRRGSKEEMILKRLKARLEKGVKF</sequence>
<keyword evidence="4" id="KW-0862">Zinc</keyword>
<feature type="region of interest" description="Disordered" evidence="6">
    <location>
        <begin position="134"/>
        <end position="166"/>
    </location>
</feature>
<dbReference type="GO" id="GO:0008270">
    <property type="term" value="F:zinc ion binding"/>
    <property type="evidence" value="ECO:0007669"/>
    <property type="project" value="UniProtKB-KW"/>
</dbReference>
<evidence type="ECO:0000256" key="3">
    <source>
        <dbReference type="ARBA" id="ARBA00022771"/>
    </source>
</evidence>
<comment type="caution">
    <text evidence="8">The sequence shown here is derived from an EMBL/GenBank/DDBJ whole genome shotgun (WGS) entry which is preliminary data.</text>
</comment>
<feature type="compositionally biased region" description="Acidic residues" evidence="6">
    <location>
        <begin position="314"/>
        <end position="324"/>
    </location>
</feature>
<accession>A0AAD5SKN9</accession>
<dbReference type="PANTHER" id="PTHR23235">
    <property type="entry name" value="KRUEPPEL-LIKE TRANSCRIPTION FACTOR"/>
    <property type="match status" value="1"/>
</dbReference>
<keyword evidence="2" id="KW-0677">Repeat</keyword>
<dbReference type="PANTHER" id="PTHR23235:SF120">
    <property type="entry name" value="KRUPPEL-LIKE FACTOR 15"/>
    <property type="match status" value="1"/>
</dbReference>
<evidence type="ECO:0000313" key="9">
    <source>
        <dbReference type="Proteomes" id="UP001212841"/>
    </source>
</evidence>
<gene>
    <name evidence="8" type="ORF">HK097_009780</name>
</gene>
<feature type="region of interest" description="Disordered" evidence="6">
    <location>
        <begin position="295"/>
        <end position="331"/>
    </location>
</feature>
<evidence type="ECO:0000256" key="1">
    <source>
        <dbReference type="ARBA" id="ARBA00022723"/>
    </source>
</evidence>
<dbReference type="InterPro" id="IPR036236">
    <property type="entry name" value="Znf_C2H2_sf"/>
</dbReference>
<dbReference type="AlphaFoldDB" id="A0AAD5SKN9"/>
<dbReference type="PROSITE" id="PS00028">
    <property type="entry name" value="ZINC_FINGER_C2H2_1"/>
    <property type="match status" value="2"/>
</dbReference>
<evidence type="ECO:0000256" key="6">
    <source>
        <dbReference type="SAM" id="MobiDB-lite"/>
    </source>
</evidence>
<feature type="domain" description="C2H2-type" evidence="7">
    <location>
        <begin position="217"/>
        <end position="246"/>
    </location>
</feature>
<dbReference type="EMBL" id="JADGJD010000068">
    <property type="protein sequence ID" value="KAJ3055662.1"/>
    <property type="molecule type" value="Genomic_DNA"/>
</dbReference>
<dbReference type="Proteomes" id="UP001212841">
    <property type="component" value="Unassembled WGS sequence"/>
</dbReference>
<dbReference type="InterPro" id="IPR013087">
    <property type="entry name" value="Znf_C2H2_type"/>
</dbReference>
<proteinExistence type="predicted"/>
<keyword evidence="1" id="KW-0479">Metal-binding</keyword>